<dbReference type="PANTHER" id="PTHR30482:SF17">
    <property type="entry name" value="ABC TRANSPORTER ATP-BINDING PROTEIN"/>
    <property type="match status" value="1"/>
</dbReference>
<evidence type="ECO:0000313" key="8">
    <source>
        <dbReference type="Proteomes" id="UP001304683"/>
    </source>
</evidence>
<dbReference type="InterPro" id="IPR043428">
    <property type="entry name" value="LivM-like"/>
</dbReference>
<keyword evidence="2" id="KW-1003">Cell membrane</keyword>
<evidence type="ECO:0000256" key="1">
    <source>
        <dbReference type="ARBA" id="ARBA00004651"/>
    </source>
</evidence>
<dbReference type="CDD" id="cd06581">
    <property type="entry name" value="TM_PBP1_LivM_like"/>
    <property type="match status" value="1"/>
</dbReference>
<accession>A0ABZ0QUS0</accession>
<feature type="transmembrane region" description="Helical" evidence="6">
    <location>
        <begin position="61"/>
        <end position="79"/>
    </location>
</feature>
<evidence type="ECO:0000256" key="6">
    <source>
        <dbReference type="SAM" id="Phobius"/>
    </source>
</evidence>
<proteinExistence type="predicted"/>
<feature type="transmembrane region" description="Helical" evidence="6">
    <location>
        <begin position="85"/>
        <end position="105"/>
    </location>
</feature>
<evidence type="ECO:0000256" key="2">
    <source>
        <dbReference type="ARBA" id="ARBA00022475"/>
    </source>
</evidence>
<evidence type="ECO:0000256" key="3">
    <source>
        <dbReference type="ARBA" id="ARBA00022692"/>
    </source>
</evidence>
<dbReference type="Pfam" id="PF02653">
    <property type="entry name" value="BPD_transp_2"/>
    <property type="match status" value="1"/>
</dbReference>
<dbReference type="PANTHER" id="PTHR30482">
    <property type="entry name" value="HIGH-AFFINITY BRANCHED-CHAIN AMINO ACID TRANSPORT SYSTEM PERMEASE"/>
    <property type="match status" value="1"/>
</dbReference>
<dbReference type="InterPro" id="IPR001851">
    <property type="entry name" value="ABC_transp_permease"/>
</dbReference>
<feature type="transmembrane region" description="Helical" evidence="6">
    <location>
        <begin position="245"/>
        <end position="269"/>
    </location>
</feature>
<protein>
    <submittedName>
        <fullName evidence="7">Branched-chain amino acid ABC transporter permease</fullName>
    </submittedName>
</protein>
<name>A0ABZ0QUS0_9FIRM</name>
<evidence type="ECO:0000256" key="5">
    <source>
        <dbReference type="ARBA" id="ARBA00023136"/>
    </source>
</evidence>
<keyword evidence="3 6" id="KW-0812">Transmembrane</keyword>
<feature type="transmembrane region" description="Helical" evidence="6">
    <location>
        <begin position="159"/>
        <end position="178"/>
    </location>
</feature>
<evidence type="ECO:0000256" key="4">
    <source>
        <dbReference type="ARBA" id="ARBA00022989"/>
    </source>
</evidence>
<keyword evidence="4 6" id="KW-1133">Transmembrane helix</keyword>
<comment type="subcellular location">
    <subcellularLocation>
        <location evidence="1">Cell membrane</location>
        <topology evidence="1">Multi-pass membrane protein</topology>
    </subcellularLocation>
</comment>
<dbReference type="Proteomes" id="UP001304683">
    <property type="component" value="Chromosome"/>
</dbReference>
<evidence type="ECO:0000313" key="7">
    <source>
        <dbReference type="EMBL" id="WPD20313.1"/>
    </source>
</evidence>
<sequence length="330" mass="35208">MRWTHLLGLIIGVILLAVLPFAGLPPYFVSLLTQTFIFGIAAAGLDLLVGRTGMVSFSQAAFFGLGAYSVGLLTTRLHIESFPVILITGIVAAVVVAALFAAVALRGSGVSYLIITLALNQVVWGLAFQWVSLTGGENGISGFMRPRLGPLDLSGSAEYYLFSLVVMLICLYLLWLIAHSPFGLVLQGIREQPRRMRALGYNVWGYQFTASLIAAAFAGIAGVLFAYYNLFVSPANLSLAVSTQILIMVILGGSGTILGPVAGAGIITFLSNTISGYTERWQIILGAVYVLVVMYAPDGLSGLVRRMRGLAQLFSEKKANSEPVALHAKD</sequence>
<keyword evidence="8" id="KW-1185">Reference proteome</keyword>
<gene>
    <name evidence="7" type="ORF">Q5761_09205</name>
</gene>
<dbReference type="RefSeq" id="WP_318751641.1">
    <property type="nucleotide sequence ID" value="NZ_CP132508.1"/>
</dbReference>
<dbReference type="EMBL" id="CP132508">
    <property type="protein sequence ID" value="WPD20313.1"/>
    <property type="molecule type" value="Genomic_DNA"/>
</dbReference>
<reference evidence="7 8" key="1">
    <citation type="submission" date="2023-08" db="EMBL/GenBank/DDBJ databases">
        <title>Genome sequence of Thermaerobacter compostii strain Ins1, a spore-forming filamentous bacterium isolated from a deep geothermal reservoir.</title>
        <authorList>
            <person name="Bregnard D."/>
            <person name="Gonzalez D."/>
            <person name="Junier P."/>
        </authorList>
    </citation>
    <scope>NUCLEOTIDE SEQUENCE [LARGE SCALE GENOMIC DNA]</scope>
    <source>
        <strain evidence="7 8">Ins1</strain>
    </source>
</reference>
<feature type="transmembrane region" description="Helical" evidence="6">
    <location>
        <begin position="7"/>
        <end position="25"/>
    </location>
</feature>
<feature type="transmembrane region" description="Helical" evidence="6">
    <location>
        <begin position="199"/>
        <end position="225"/>
    </location>
</feature>
<feature type="transmembrane region" description="Helical" evidence="6">
    <location>
        <begin position="281"/>
        <end position="297"/>
    </location>
</feature>
<organism evidence="7 8">
    <name type="scientific">Thermaerobacter composti</name>
    <dbReference type="NCBI Taxonomy" id="554949"/>
    <lineage>
        <taxon>Bacteria</taxon>
        <taxon>Bacillati</taxon>
        <taxon>Bacillota</taxon>
        <taxon>Clostridia</taxon>
        <taxon>Eubacteriales</taxon>
        <taxon>Clostridiales Family XVII. Incertae Sedis</taxon>
        <taxon>Thermaerobacter</taxon>
    </lineage>
</organism>
<feature type="transmembrane region" description="Helical" evidence="6">
    <location>
        <begin position="112"/>
        <end position="131"/>
    </location>
</feature>
<keyword evidence="5 6" id="KW-0472">Membrane</keyword>